<dbReference type="PRINTS" id="PR00404">
    <property type="entry name" value="MADSDOMAIN"/>
</dbReference>
<gene>
    <name evidence="8" type="ORF">BAE44_0016946</name>
</gene>
<accession>A0A1E5VA59</accession>
<proteinExistence type="predicted"/>
<dbReference type="InterPro" id="IPR036879">
    <property type="entry name" value="TF_MADSbox_sf"/>
</dbReference>
<feature type="compositionally biased region" description="Low complexity" evidence="6">
    <location>
        <begin position="75"/>
        <end position="87"/>
    </location>
</feature>
<evidence type="ECO:0000313" key="9">
    <source>
        <dbReference type="Proteomes" id="UP000095767"/>
    </source>
</evidence>
<dbReference type="EMBL" id="LWDX02046473">
    <property type="protein sequence ID" value="OEL22029.1"/>
    <property type="molecule type" value="Genomic_DNA"/>
</dbReference>
<dbReference type="GO" id="GO:0046983">
    <property type="term" value="F:protein dimerization activity"/>
    <property type="evidence" value="ECO:0007669"/>
    <property type="project" value="InterPro"/>
</dbReference>
<dbReference type="Pfam" id="PF00319">
    <property type="entry name" value="SRF-TF"/>
    <property type="match status" value="1"/>
</dbReference>
<dbReference type="SMART" id="SM00432">
    <property type="entry name" value="MADS"/>
    <property type="match status" value="1"/>
</dbReference>
<keyword evidence="2" id="KW-0805">Transcription regulation</keyword>
<comment type="subcellular location">
    <subcellularLocation>
        <location evidence="1">Nucleus</location>
    </subcellularLocation>
</comment>
<keyword evidence="5" id="KW-0539">Nucleus</keyword>
<name>A0A1E5VA59_9POAL</name>
<feature type="region of interest" description="Disordered" evidence="6">
    <location>
        <begin position="72"/>
        <end position="97"/>
    </location>
</feature>
<comment type="caution">
    <text evidence="8">The sequence shown here is derived from an EMBL/GenBank/DDBJ whole genome shotgun (WGS) entry which is preliminary data.</text>
</comment>
<dbReference type="SUPFAM" id="SSF55455">
    <property type="entry name" value="SRF-like"/>
    <property type="match status" value="1"/>
</dbReference>
<evidence type="ECO:0000256" key="1">
    <source>
        <dbReference type="ARBA" id="ARBA00004123"/>
    </source>
</evidence>
<dbReference type="OrthoDB" id="1898716at2759"/>
<evidence type="ECO:0000256" key="2">
    <source>
        <dbReference type="ARBA" id="ARBA00023015"/>
    </source>
</evidence>
<protein>
    <recommendedName>
        <fullName evidence="7">MADS-box domain-containing protein</fullName>
    </recommendedName>
</protein>
<evidence type="ECO:0000256" key="5">
    <source>
        <dbReference type="ARBA" id="ARBA00023242"/>
    </source>
</evidence>
<dbReference type="Gene3D" id="3.40.1810.10">
    <property type="entry name" value="Transcription factor, MADS-box"/>
    <property type="match status" value="1"/>
</dbReference>
<dbReference type="STRING" id="888268.A0A1E5VA59"/>
<sequence length="135" mass="15013">LITSASRVPRRLPPCRKWNPNHSSSGGSCRRHGEGRVELKRIENKIYRQVTFGKRRNSLRKKAYDLSVLCDATSRSRSSSSSSSSISNGLPPQSKRVLHRAEECIRLHARLHSAHSCVPASSGTDMIFGSRSSQI</sequence>
<dbReference type="PANTHER" id="PTHR48019">
    <property type="entry name" value="SERUM RESPONSE FACTOR HOMOLOG"/>
    <property type="match status" value="1"/>
</dbReference>
<dbReference type="GO" id="GO:0005634">
    <property type="term" value="C:nucleus"/>
    <property type="evidence" value="ECO:0007669"/>
    <property type="project" value="UniProtKB-SubCell"/>
</dbReference>
<keyword evidence="3" id="KW-0238">DNA-binding</keyword>
<dbReference type="InterPro" id="IPR002100">
    <property type="entry name" value="TF_MADSbox"/>
</dbReference>
<dbReference type="AlphaFoldDB" id="A0A1E5VA59"/>
<dbReference type="InterPro" id="IPR050142">
    <property type="entry name" value="MADS-box/MEF2_TF"/>
</dbReference>
<reference evidence="8 9" key="1">
    <citation type="submission" date="2016-09" db="EMBL/GenBank/DDBJ databases">
        <title>The draft genome of Dichanthelium oligosanthes: A C3 panicoid grass species.</title>
        <authorList>
            <person name="Studer A.J."/>
            <person name="Schnable J.C."/>
            <person name="Brutnell T.P."/>
        </authorList>
    </citation>
    <scope>NUCLEOTIDE SEQUENCE [LARGE SCALE GENOMIC DNA]</scope>
    <source>
        <strain evidence="9">cv. Kellogg 1175</strain>
        <tissue evidence="8">Leaf</tissue>
    </source>
</reference>
<feature type="domain" description="MADS-box" evidence="7">
    <location>
        <begin position="32"/>
        <end position="72"/>
    </location>
</feature>
<evidence type="ECO:0000259" key="7">
    <source>
        <dbReference type="PROSITE" id="PS50066"/>
    </source>
</evidence>
<evidence type="ECO:0000313" key="8">
    <source>
        <dbReference type="EMBL" id="OEL22029.1"/>
    </source>
</evidence>
<dbReference type="PROSITE" id="PS50066">
    <property type="entry name" value="MADS_BOX_2"/>
    <property type="match status" value="1"/>
</dbReference>
<evidence type="ECO:0000256" key="6">
    <source>
        <dbReference type="SAM" id="MobiDB-lite"/>
    </source>
</evidence>
<organism evidence="8 9">
    <name type="scientific">Dichanthelium oligosanthes</name>
    <dbReference type="NCBI Taxonomy" id="888268"/>
    <lineage>
        <taxon>Eukaryota</taxon>
        <taxon>Viridiplantae</taxon>
        <taxon>Streptophyta</taxon>
        <taxon>Embryophyta</taxon>
        <taxon>Tracheophyta</taxon>
        <taxon>Spermatophyta</taxon>
        <taxon>Magnoliopsida</taxon>
        <taxon>Liliopsida</taxon>
        <taxon>Poales</taxon>
        <taxon>Poaceae</taxon>
        <taxon>PACMAD clade</taxon>
        <taxon>Panicoideae</taxon>
        <taxon>Panicodae</taxon>
        <taxon>Paniceae</taxon>
        <taxon>Dichantheliinae</taxon>
        <taxon>Dichanthelium</taxon>
    </lineage>
</organism>
<evidence type="ECO:0000256" key="4">
    <source>
        <dbReference type="ARBA" id="ARBA00023163"/>
    </source>
</evidence>
<feature type="non-terminal residue" evidence="8">
    <location>
        <position position="1"/>
    </location>
</feature>
<evidence type="ECO:0000256" key="3">
    <source>
        <dbReference type="ARBA" id="ARBA00023125"/>
    </source>
</evidence>
<feature type="region of interest" description="Disordered" evidence="6">
    <location>
        <begin position="1"/>
        <end position="35"/>
    </location>
</feature>
<keyword evidence="9" id="KW-1185">Reference proteome</keyword>
<dbReference type="GO" id="GO:0003677">
    <property type="term" value="F:DNA binding"/>
    <property type="evidence" value="ECO:0007669"/>
    <property type="project" value="UniProtKB-KW"/>
</dbReference>
<dbReference type="Proteomes" id="UP000095767">
    <property type="component" value="Unassembled WGS sequence"/>
</dbReference>
<keyword evidence="4" id="KW-0804">Transcription</keyword>